<gene>
    <name evidence="1" type="ORF">SAMN02745724_02777</name>
</gene>
<dbReference type="Proteomes" id="UP000198862">
    <property type="component" value="Unassembled WGS sequence"/>
</dbReference>
<dbReference type="RefSeq" id="WP_091984953.1">
    <property type="nucleotide sequence ID" value="NZ_FOLO01000021.1"/>
</dbReference>
<proteinExistence type="predicted"/>
<keyword evidence="2" id="KW-1185">Reference proteome</keyword>
<protein>
    <submittedName>
        <fullName evidence="1">Uncharacterized protein</fullName>
    </submittedName>
</protein>
<dbReference type="EMBL" id="FOLO01000021">
    <property type="protein sequence ID" value="SFC87607.1"/>
    <property type="molecule type" value="Genomic_DNA"/>
</dbReference>
<dbReference type="AlphaFoldDB" id="A0A1I1MQ61"/>
<evidence type="ECO:0000313" key="1">
    <source>
        <dbReference type="EMBL" id="SFC87607.1"/>
    </source>
</evidence>
<reference evidence="1 2" key="1">
    <citation type="submission" date="2016-10" db="EMBL/GenBank/DDBJ databases">
        <authorList>
            <person name="de Groot N.N."/>
        </authorList>
    </citation>
    <scope>NUCLEOTIDE SEQUENCE [LARGE SCALE GENOMIC DNA]</scope>
    <source>
        <strain evidence="1 2">DSM 6059</strain>
    </source>
</reference>
<name>A0A1I1MQ61_9GAMM</name>
<evidence type="ECO:0000313" key="2">
    <source>
        <dbReference type="Proteomes" id="UP000198862"/>
    </source>
</evidence>
<organism evidence="1 2">
    <name type="scientific">Pseudoalteromonas denitrificans DSM 6059</name>
    <dbReference type="NCBI Taxonomy" id="1123010"/>
    <lineage>
        <taxon>Bacteria</taxon>
        <taxon>Pseudomonadati</taxon>
        <taxon>Pseudomonadota</taxon>
        <taxon>Gammaproteobacteria</taxon>
        <taxon>Alteromonadales</taxon>
        <taxon>Pseudoalteromonadaceae</taxon>
        <taxon>Pseudoalteromonas</taxon>
    </lineage>
</organism>
<accession>A0A1I1MQ61</accession>
<sequence length="72" mass="8268">MTKLNISELSDEELVTINNRIVKEATELGVKLESENDLESRELGLKSLRDLVELQQDYQKEIDLRASKYSEG</sequence>